<sequence>MNRIRKPFIAALITLASATAMADTFQTRWEEVTEPLTVNGNSQFTIEDTGEGFIRIKEKFSNNYLNIETGSLKSTNITPGWHSAQWKVIQTGDGWIRLQNRWKPNQYLHVETGSAKAGPIESGWFSAQWKIIK</sequence>
<dbReference type="Pfam" id="PF14200">
    <property type="entry name" value="RicinB_lectin_2"/>
    <property type="match status" value="1"/>
</dbReference>
<dbReference type="EMBL" id="JABAIM010000001">
    <property type="protein sequence ID" value="NLR74130.1"/>
    <property type="molecule type" value="Genomic_DNA"/>
</dbReference>
<evidence type="ECO:0000256" key="1">
    <source>
        <dbReference type="SAM" id="SignalP"/>
    </source>
</evidence>
<reference evidence="3 4" key="1">
    <citation type="submission" date="2020-04" db="EMBL/GenBank/DDBJ databases">
        <title>Draft genome of Leeia sp. IMCC25680.</title>
        <authorList>
            <person name="Song J."/>
            <person name="Cho J.-C."/>
        </authorList>
    </citation>
    <scope>NUCLEOTIDE SEQUENCE [LARGE SCALE GENOMIC DNA]</scope>
    <source>
        <strain evidence="3 4">IMCC25680</strain>
    </source>
</reference>
<proteinExistence type="predicted"/>
<keyword evidence="1" id="KW-0732">Signal</keyword>
<comment type="caution">
    <text evidence="3">The sequence shown here is derived from an EMBL/GenBank/DDBJ whole genome shotgun (WGS) entry which is preliminary data.</text>
</comment>
<gene>
    <name evidence="3" type="ORF">HF682_03055</name>
</gene>
<feature type="domain" description="Ricin B lectin" evidence="2">
    <location>
        <begin position="41"/>
        <end position="118"/>
    </location>
</feature>
<accession>A0A847RSE4</accession>
<evidence type="ECO:0000313" key="3">
    <source>
        <dbReference type="EMBL" id="NLR74130.1"/>
    </source>
</evidence>
<feature type="chain" id="PRO_5032734101" evidence="1">
    <location>
        <begin position="23"/>
        <end position="133"/>
    </location>
</feature>
<dbReference type="Proteomes" id="UP000587991">
    <property type="component" value="Unassembled WGS sequence"/>
</dbReference>
<protein>
    <submittedName>
        <fullName evidence="3">RICIN domain-containing protein</fullName>
    </submittedName>
</protein>
<dbReference type="Gene3D" id="2.80.10.50">
    <property type="match status" value="1"/>
</dbReference>
<keyword evidence="4" id="KW-1185">Reference proteome</keyword>
<dbReference type="InterPro" id="IPR035992">
    <property type="entry name" value="Ricin_B-like_lectins"/>
</dbReference>
<dbReference type="RefSeq" id="WP_168875762.1">
    <property type="nucleotide sequence ID" value="NZ_JABAIM010000001.1"/>
</dbReference>
<evidence type="ECO:0000313" key="4">
    <source>
        <dbReference type="Proteomes" id="UP000587991"/>
    </source>
</evidence>
<dbReference type="CDD" id="cd23432">
    <property type="entry name" value="beta-trefoil_Ricin_EndoBetaGal-like"/>
    <property type="match status" value="1"/>
</dbReference>
<dbReference type="InterPro" id="IPR000772">
    <property type="entry name" value="Ricin_B_lectin"/>
</dbReference>
<feature type="signal peptide" evidence="1">
    <location>
        <begin position="1"/>
        <end position="22"/>
    </location>
</feature>
<organism evidence="3 4">
    <name type="scientific">Leeia aquatica</name>
    <dbReference type="NCBI Taxonomy" id="2725557"/>
    <lineage>
        <taxon>Bacteria</taxon>
        <taxon>Pseudomonadati</taxon>
        <taxon>Pseudomonadota</taxon>
        <taxon>Betaproteobacteria</taxon>
        <taxon>Neisseriales</taxon>
        <taxon>Leeiaceae</taxon>
        <taxon>Leeia</taxon>
    </lineage>
</organism>
<dbReference type="AlphaFoldDB" id="A0A847RSE4"/>
<name>A0A847RSE4_9NEIS</name>
<dbReference type="SUPFAM" id="SSF50370">
    <property type="entry name" value="Ricin B-like lectins"/>
    <property type="match status" value="1"/>
</dbReference>
<evidence type="ECO:0000259" key="2">
    <source>
        <dbReference type="Pfam" id="PF14200"/>
    </source>
</evidence>